<dbReference type="InterPro" id="IPR000055">
    <property type="entry name" value="Restrct_endonuc_typeI_TRD"/>
</dbReference>
<dbReference type="Gene3D" id="3.90.220.20">
    <property type="entry name" value="DNA methylase specificity domains"/>
    <property type="match status" value="2"/>
</dbReference>
<evidence type="ECO:0000256" key="3">
    <source>
        <dbReference type="ARBA" id="ARBA00023125"/>
    </source>
</evidence>
<dbReference type="PANTHER" id="PTHR30408">
    <property type="entry name" value="TYPE-1 RESTRICTION ENZYME ECOKI SPECIFICITY PROTEIN"/>
    <property type="match status" value="1"/>
</dbReference>
<dbReference type="GO" id="GO:0009307">
    <property type="term" value="P:DNA restriction-modification system"/>
    <property type="evidence" value="ECO:0007669"/>
    <property type="project" value="UniProtKB-KW"/>
</dbReference>
<proteinExistence type="inferred from homology"/>
<feature type="domain" description="Type I restriction modification DNA specificity" evidence="4">
    <location>
        <begin position="2"/>
        <end position="166"/>
    </location>
</feature>
<dbReference type="GO" id="GO:0003677">
    <property type="term" value="F:DNA binding"/>
    <property type="evidence" value="ECO:0007669"/>
    <property type="project" value="UniProtKB-KW"/>
</dbReference>
<evidence type="ECO:0000256" key="2">
    <source>
        <dbReference type="ARBA" id="ARBA00022747"/>
    </source>
</evidence>
<comment type="similarity">
    <text evidence="1">Belongs to the type-I restriction system S methylase family.</text>
</comment>
<keyword evidence="2" id="KW-0680">Restriction system</keyword>
<dbReference type="PANTHER" id="PTHR30408:SF12">
    <property type="entry name" value="TYPE I RESTRICTION ENZYME MJAVIII SPECIFICITY SUBUNIT"/>
    <property type="match status" value="1"/>
</dbReference>
<evidence type="ECO:0000313" key="5">
    <source>
        <dbReference type="EMBL" id="EXI77146.1"/>
    </source>
</evidence>
<evidence type="ECO:0000259" key="4">
    <source>
        <dbReference type="Pfam" id="PF01420"/>
    </source>
</evidence>
<dbReference type="Proteomes" id="UP000021816">
    <property type="component" value="Unassembled WGS sequence"/>
</dbReference>
<dbReference type="Pfam" id="PF01420">
    <property type="entry name" value="Methylase_S"/>
    <property type="match status" value="1"/>
</dbReference>
<reference evidence="5 6" key="1">
    <citation type="submission" date="2014-02" db="EMBL/GenBank/DDBJ databases">
        <title>Expanding our view of genomic diversity in Candidatus Accumulibacter clades.</title>
        <authorList>
            <person name="Skennerton C.T."/>
            <person name="Barr J.J."/>
            <person name="Slater F.R."/>
            <person name="Bond P.L."/>
            <person name="Tyson G.W."/>
        </authorList>
    </citation>
    <scope>NUCLEOTIDE SEQUENCE [LARGE SCALE GENOMIC DNA]</scope>
    <source>
        <strain evidence="6">BA-92</strain>
    </source>
</reference>
<evidence type="ECO:0000256" key="1">
    <source>
        <dbReference type="ARBA" id="ARBA00010923"/>
    </source>
</evidence>
<comment type="caution">
    <text evidence="5">The sequence shown here is derived from an EMBL/GenBank/DDBJ whole genome shotgun (WGS) entry which is preliminary data.</text>
</comment>
<dbReference type="AlphaFoldDB" id="A0A011NPB0"/>
<dbReference type="EMBL" id="JEMX01000114">
    <property type="protein sequence ID" value="EXI77146.1"/>
    <property type="molecule type" value="Genomic_DNA"/>
</dbReference>
<protein>
    <submittedName>
        <fullName evidence="5">Type I restriction enzyme EcoKI specificity protein</fullName>
    </submittedName>
</protein>
<dbReference type="STRING" id="1454003.AW10_03987"/>
<evidence type="ECO:0000313" key="6">
    <source>
        <dbReference type="Proteomes" id="UP000021816"/>
    </source>
</evidence>
<organism evidence="5 6">
    <name type="scientific">Candidatus Accumulibacter appositus</name>
    <dbReference type="NCBI Taxonomy" id="1454003"/>
    <lineage>
        <taxon>Bacteria</taxon>
        <taxon>Pseudomonadati</taxon>
        <taxon>Pseudomonadota</taxon>
        <taxon>Betaproteobacteria</taxon>
        <taxon>Candidatus Accumulibacter</taxon>
    </lineage>
</organism>
<sequence>MSRWPLKHLGEICATTSGGTPSRSKPEYFGGAIPWIKSGDLTDGNVVACEEAITEDALRNSSAKLFCKETVLVAMYGATVGKLGMLGIDAATNQAVCGISPSAKIDRWFLFYFLLSQRQNLIRQSTGGAQPNISQKTVRELLVPVPPLPEQRRIVDLLSRAEGIVRLRREAEEKAAELIPALFLDMFGDPASNPKGWPVRKVSDFVARFEGGKNIQAGSANGSRYRILKVSAVTSGVYRESESKPSPDDYSPPTSHIVRAGDMLFSRANTEKLVGATAIVESTDGQTLLPDKLWRFVWNEPLESAYMHALFQSAHVRRELGKLSSGTSASMRNIAQAKLYGLSLPIAPHAIQKEFTERWAMLASIRSQQTAATAKAQAAFDAQLAKCFDQGA</sequence>
<keyword evidence="3" id="KW-0238">DNA-binding</keyword>
<gene>
    <name evidence="5" type="primary">hsdS_2</name>
    <name evidence="5" type="ORF">AW10_03987</name>
</gene>
<name>A0A011NPB0_9PROT</name>
<dbReference type="PATRIC" id="fig|1454003.3.peg.4047"/>
<dbReference type="CDD" id="cd17515">
    <property type="entry name" value="RMtype1_S_MjaORF132P_Sau1132ORF3780P-TRD1-CR1_like"/>
    <property type="match status" value="1"/>
</dbReference>
<accession>A0A011NPB0</accession>
<dbReference type="InterPro" id="IPR052021">
    <property type="entry name" value="Type-I_RS_S_subunit"/>
</dbReference>
<dbReference type="SUPFAM" id="SSF116734">
    <property type="entry name" value="DNA methylase specificity domain"/>
    <property type="match status" value="2"/>
</dbReference>
<dbReference type="InterPro" id="IPR044946">
    <property type="entry name" value="Restrct_endonuc_typeI_TRD_sf"/>
</dbReference>